<feature type="repeat" description="LDL-receptor class B" evidence="2">
    <location>
        <begin position="212"/>
        <end position="256"/>
    </location>
</feature>
<keyword evidence="4" id="KW-0812">Transmembrane</keyword>
<dbReference type="InterPro" id="IPR000742">
    <property type="entry name" value="EGF"/>
</dbReference>
<feature type="transmembrane region" description="Helical" evidence="4">
    <location>
        <begin position="1093"/>
        <end position="1116"/>
    </location>
</feature>
<keyword evidence="1" id="KW-1015">Disulfide bond</keyword>
<evidence type="ECO:0000256" key="2">
    <source>
        <dbReference type="PROSITE-ProRule" id="PRU00461"/>
    </source>
</evidence>
<feature type="domain" description="EGF-like" evidence="5">
    <location>
        <begin position="323"/>
        <end position="338"/>
    </location>
</feature>
<proteinExistence type="predicted"/>
<dbReference type="InterPro" id="IPR011042">
    <property type="entry name" value="6-blade_b-propeller_TolB-like"/>
</dbReference>
<dbReference type="InterPro" id="IPR000033">
    <property type="entry name" value="LDLR_classB_rpt"/>
</dbReference>
<name>A0A8W8KVB9_MAGGI</name>
<dbReference type="SMART" id="SM00135">
    <property type="entry name" value="LY"/>
    <property type="match status" value="7"/>
</dbReference>
<reference evidence="6" key="1">
    <citation type="submission" date="2022-08" db="UniProtKB">
        <authorList>
            <consortium name="EnsemblMetazoa"/>
        </authorList>
    </citation>
    <scope>IDENTIFICATION</scope>
    <source>
        <strain evidence="6">05x7-T-G4-1.051#20</strain>
    </source>
</reference>
<feature type="repeat" description="LDL-receptor class B" evidence="2">
    <location>
        <begin position="121"/>
        <end position="166"/>
    </location>
</feature>
<dbReference type="PROSITE" id="PS01186">
    <property type="entry name" value="EGF_2"/>
    <property type="match status" value="1"/>
</dbReference>
<keyword evidence="4" id="KW-1133">Transmembrane helix</keyword>
<dbReference type="AlphaFoldDB" id="A0A8W8KVB9"/>
<dbReference type="SUPFAM" id="SSF63825">
    <property type="entry name" value="YWTD domain"/>
    <property type="match status" value="3"/>
</dbReference>
<dbReference type="Proteomes" id="UP000005408">
    <property type="component" value="Unassembled WGS sequence"/>
</dbReference>
<sequence length="1201" mass="133608">MLLVQISTAQNTGLIVSDLPNSFFNGGGITTFEGYANQFSEDEASYKMHVAGFYPYDFDIMSMQWDGNNTLYIMDGLSKSILKMEAFDIWMNHTKFGYIYLVHRGLSYTISSRIAYDHLTGNMYWTDALYNWIAVQPVHANDQSNYKILISDQLSTPGAIAVDPNNDRLFWSNHGDSVFIERSDLSGKKRKIIVKNLLWVPDIKCDPDPSKQMIYWADNYRNTLEMSDYDGMNRKVVYRSPNIYLQVSNIAVYKDVLCGSDYDEKFVFCVGIGTGQESWRHEFSFEDPWGMTLLDSKVTTISNPCKDNGCEHICTNSEDGAVCHCKEGYTLNEDKKTCNASHSAHGRGIILSSGNNLCTVDIRVITGVRPNATCLLAWTSNITHIAVAANDSKVIFAAGDELILYDLVTGQNASLVSTGKVSGLVYSWIGGDVFWSESDTGKIKLLSLDSATKTDYTIYSNLNNPRDLAIDPHNEKLFWINTSPQSGALQIETGSFTGSDKKIFQSQLFINPSGLFFDGGLKLLFWISQQKLTYFSKSANFHLNTDHLLNTDTKLLIYKDYSISTKGDNQLTVYSLYDENDKHQYTVDKISDITAFALFDPDIQPKENNKCDIDNGGCEQICIPDGTQGVCECGLGYVLERDAHNCTTVAQSDMFALAVDFNHGLIYQISMNDNPKDKKVSAVDIPQPADPLATAYIPSTQSVIWADYMDDHILNTTLNTNITEILYSPVNYIVASIAVDYSTGNIYYTGLPYSYYIQYSMIGVIHYNSHQHKTLMDNIQYAYSVALHPPKGYMFWIDGAGMVGRANMDGTDPLFLVAYGMTSALAIAVDYKSDKVYYIDGERIDYMNLDGGNRQTLHMNQVAGLSHLGVAGEYVYCTAAYKQEILKIHKTTGLLVTDWMSPVTELGRLETITLYDKSVALPVHQKCSVNNGLCSTFCFPRPNNQRSCGCPEGVSLMADQRTCSGVPKCSMAIKHGKLSDLCSGYVNSTCDYECYPGYLKTLTGKLTCNDHLNWVQQTSVDVNMLCKEQITTTPSPPPTTTTKTTTTTTKVPPPTTTTTTTTTTTSTPSPNVDPLHRKAESQQSDGSISSGTFAATIIVIIIVFIVIIVILVYVMYKRRIVTNMFSHAKFVNSPNVPDEGGPVDDRYTSITDINQPTASANAAGMENPLYEVRNKTAVPDNKDNTLPEQEFRSVDMTAYKY</sequence>
<dbReference type="Gene3D" id="2.120.10.30">
    <property type="entry name" value="TolB, C-terminal domain"/>
    <property type="match status" value="3"/>
</dbReference>
<evidence type="ECO:0000256" key="1">
    <source>
        <dbReference type="ARBA" id="ARBA00023157"/>
    </source>
</evidence>
<dbReference type="Pfam" id="PF14670">
    <property type="entry name" value="FXa_inhibition"/>
    <property type="match status" value="2"/>
</dbReference>
<dbReference type="SMART" id="SM00181">
    <property type="entry name" value="EGF"/>
    <property type="match status" value="3"/>
</dbReference>
<dbReference type="SUPFAM" id="SSF57184">
    <property type="entry name" value="Growth factor receptor domain"/>
    <property type="match status" value="1"/>
</dbReference>
<dbReference type="PANTHER" id="PTHR46513">
    <property type="entry name" value="VITELLOGENIN RECEPTOR-LIKE PROTEIN-RELATED-RELATED"/>
    <property type="match status" value="1"/>
</dbReference>
<feature type="compositionally biased region" description="Low complexity" evidence="3">
    <location>
        <begin position="1040"/>
        <end position="1070"/>
    </location>
</feature>
<feature type="region of interest" description="Disordered" evidence="3">
    <location>
        <begin position="1030"/>
        <end position="1086"/>
    </location>
</feature>
<dbReference type="CDD" id="cd00033">
    <property type="entry name" value="CCP"/>
    <property type="match status" value="1"/>
</dbReference>
<organism evidence="6 7">
    <name type="scientific">Magallana gigas</name>
    <name type="common">Pacific oyster</name>
    <name type="synonym">Crassostrea gigas</name>
    <dbReference type="NCBI Taxonomy" id="29159"/>
    <lineage>
        <taxon>Eukaryota</taxon>
        <taxon>Metazoa</taxon>
        <taxon>Spiralia</taxon>
        <taxon>Lophotrochozoa</taxon>
        <taxon>Mollusca</taxon>
        <taxon>Bivalvia</taxon>
        <taxon>Autobranchia</taxon>
        <taxon>Pteriomorphia</taxon>
        <taxon>Ostreida</taxon>
        <taxon>Ostreoidea</taxon>
        <taxon>Ostreidae</taxon>
        <taxon>Magallana</taxon>
    </lineage>
</organism>
<evidence type="ECO:0000256" key="4">
    <source>
        <dbReference type="SAM" id="Phobius"/>
    </source>
</evidence>
<evidence type="ECO:0000313" key="7">
    <source>
        <dbReference type="Proteomes" id="UP000005408"/>
    </source>
</evidence>
<evidence type="ECO:0000256" key="3">
    <source>
        <dbReference type="SAM" id="MobiDB-lite"/>
    </source>
</evidence>
<dbReference type="EnsemblMetazoa" id="G25191.1">
    <property type="protein sequence ID" value="G25191.1:cds"/>
    <property type="gene ID" value="G25191"/>
</dbReference>
<protein>
    <recommendedName>
        <fullName evidence="5">EGF-like domain-containing protein</fullName>
    </recommendedName>
</protein>
<dbReference type="InterPro" id="IPR000436">
    <property type="entry name" value="Sushi_SCR_CCP_dom"/>
</dbReference>
<accession>A0A8W8KVB9</accession>
<dbReference type="InterPro" id="IPR050778">
    <property type="entry name" value="Cueball_EGF_LRP_Nidogen"/>
</dbReference>
<dbReference type="PROSITE" id="PS51120">
    <property type="entry name" value="LDLRB"/>
    <property type="match status" value="3"/>
</dbReference>
<dbReference type="InterPro" id="IPR009030">
    <property type="entry name" value="Growth_fac_rcpt_cys_sf"/>
</dbReference>
<keyword evidence="7" id="KW-1185">Reference proteome</keyword>
<evidence type="ECO:0000313" key="6">
    <source>
        <dbReference type="EnsemblMetazoa" id="G25191.1:cds"/>
    </source>
</evidence>
<evidence type="ECO:0000259" key="5">
    <source>
        <dbReference type="PROSITE" id="PS01186"/>
    </source>
</evidence>
<feature type="repeat" description="LDL-receptor class B" evidence="2">
    <location>
        <begin position="431"/>
        <end position="474"/>
    </location>
</feature>
<dbReference type="SUPFAM" id="SSF57196">
    <property type="entry name" value="EGF/Laminin"/>
    <property type="match status" value="1"/>
</dbReference>
<keyword evidence="4" id="KW-0472">Membrane</keyword>